<dbReference type="EMBL" id="GEDV01002131">
    <property type="protein sequence ID" value="JAP86426.1"/>
    <property type="molecule type" value="Transcribed_RNA"/>
</dbReference>
<dbReference type="SUPFAM" id="SSF50044">
    <property type="entry name" value="SH3-domain"/>
    <property type="match status" value="1"/>
</dbReference>
<reference evidence="2" key="1">
    <citation type="journal article" date="2016" name="Ticks Tick Borne Dis.">
        <title>De novo assembly and annotation of the salivary gland transcriptome of Rhipicephalus appendiculatus male and female ticks during blood feeding.</title>
        <authorList>
            <person name="de Castro M.H."/>
            <person name="de Klerk D."/>
            <person name="Pienaar R."/>
            <person name="Latif A.A."/>
            <person name="Rees D.J."/>
            <person name="Mans B.J."/>
        </authorList>
    </citation>
    <scope>NUCLEOTIDE SEQUENCE</scope>
    <source>
        <tissue evidence="2">Salivary glands</tissue>
    </source>
</reference>
<sequence>MRDEQAGQALASPRSNVKTLRELFNDKDARSTPRVASVKRPTEVRIPRPSLAPKPPNNRKDSVDSAKETSSPAGGFPKSRGASSTRRASFEHGRVPPGAAPSQQAPPGATPSQQAPPGAAPSQQAPSRVVPSQQEPPRAVSSSDLREDSPSPKAVVDRPASASCEAPCEEEEDYETPISLSKPPEPPRRETVASSQPRCEEVCLPKPVEGSSQRTKPKLPEPPLYVPAQFVHHPVVSGWLRRKLPTATACPPKPVRPSGMRLLHSSLQNIAPSAAQLDRPLPPNRSPLPLAPPNRSTPPPVPPNRSTPPPAPPAPPSRAPPPRPSVPKPPRMLPSLPTTAPADDACSEPRPPTSPIPEYTEDEELGSMEADDEPYADTEMDDETPPSLPPARTVPPQPQDDALYDDTLEELYEEMPTEEIAPPPPLKVLDNLPKKDKQEHDNVCKTFGLPSGWERLQPVDAGHARTSSTGGGTKNLDLPLQRGEPVYVLRFENNPPGKWLVRNHQGEVGYADLMNIEVDAESVKFIMTTHRSPCASLRKQQTSAMECEEEAIYEETF</sequence>
<dbReference type="AlphaFoldDB" id="A0A131Z7K5"/>
<feature type="region of interest" description="Disordered" evidence="1">
    <location>
        <begin position="1"/>
        <end position="225"/>
    </location>
</feature>
<name>A0A131Z7K5_RHIAP</name>
<feature type="compositionally biased region" description="Polar residues" evidence="1">
    <location>
        <begin position="130"/>
        <end position="143"/>
    </location>
</feature>
<feature type="compositionally biased region" description="Basic and acidic residues" evidence="1">
    <location>
        <begin position="58"/>
        <end position="67"/>
    </location>
</feature>
<evidence type="ECO:0000256" key="1">
    <source>
        <dbReference type="SAM" id="MobiDB-lite"/>
    </source>
</evidence>
<feature type="compositionally biased region" description="Pro residues" evidence="1">
    <location>
        <begin position="280"/>
        <end position="332"/>
    </location>
</feature>
<feature type="region of interest" description="Disordered" evidence="1">
    <location>
        <begin position="246"/>
        <end position="401"/>
    </location>
</feature>
<feature type="compositionally biased region" description="Low complexity" evidence="1">
    <location>
        <begin position="96"/>
        <end position="127"/>
    </location>
</feature>
<dbReference type="Gene3D" id="2.30.30.40">
    <property type="entry name" value="SH3 Domains"/>
    <property type="match status" value="1"/>
</dbReference>
<protein>
    <submittedName>
        <fullName evidence="2">FYN binding protein</fullName>
    </submittedName>
</protein>
<feature type="compositionally biased region" description="Pro residues" evidence="1">
    <location>
        <begin position="386"/>
        <end position="398"/>
    </location>
</feature>
<evidence type="ECO:0000313" key="2">
    <source>
        <dbReference type="EMBL" id="JAP86426.1"/>
    </source>
</evidence>
<dbReference type="InterPro" id="IPR036028">
    <property type="entry name" value="SH3-like_dom_sf"/>
</dbReference>
<accession>A0A131Z7K5</accession>
<organism evidence="2">
    <name type="scientific">Rhipicephalus appendiculatus</name>
    <name type="common">Brown ear tick</name>
    <dbReference type="NCBI Taxonomy" id="34631"/>
    <lineage>
        <taxon>Eukaryota</taxon>
        <taxon>Metazoa</taxon>
        <taxon>Ecdysozoa</taxon>
        <taxon>Arthropoda</taxon>
        <taxon>Chelicerata</taxon>
        <taxon>Arachnida</taxon>
        <taxon>Acari</taxon>
        <taxon>Parasitiformes</taxon>
        <taxon>Ixodida</taxon>
        <taxon>Ixodoidea</taxon>
        <taxon>Ixodidae</taxon>
        <taxon>Rhipicephalinae</taxon>
        <taxon>Rhipicephalus</taxon>
        <taxon>Rhipicephalus</taxon>
    </lineage>
</organism>
<feature type="compositionally biased region" description="Basic and acidic residues" evidence="1">
    <location>
        <begin position="19"/>
        <end position="31"/>
    </location>
</feature>
<feature type="compositionally biased region" description="Acidic residues" evidence="1">
    <location>
        <begin position="359"/>
        <end position="384"/>
    </location>
</feature>
<proteinExistence type="predicted"/>